<evidence type="ECO:0000313" key="13">
    <source>
        <dbReference type="Proteomes" id="UP000791440"/>
    </source>
</evidence>
<evidence type="ECO:0000256" key="7">
    <source>
        <dbReference type="ARBA" id="ARBA00023002"/>
    </source>
</evidence>
<keyword evidence="8" id="KW-0520">NAD</keyword>
<dbReference type="PROSITE" id="PS01136">
    <property type="entry name" value="UPF0034"/>
    <property type="match status" value="1"/>
</dbReference>
<dbReference type="EMBL" id="JH668414">
    <property type="protein sequence ID" value="KAG6451818.1"/>
    <property type="molecule type" value="Genomic_DNA"/>
</dbReference>
<keyword evidence="13" id="KW-1185">Reference proteome</keyword>
<evidence type="ECO:0000256" key="9">
    <source>
        <dbReference type="ARBA" id="ARBA00071722"/>
    </source>
</evidence>
<dbReference type="Proteomes" id="UP000791440">
    <property type="component" value="Unassembled WGS sequence"/>
</dbReference>
<dbReference type="GO" id="GO:0006397">
    <property type="term" value="P:mRNA processing"/>
    <property type="evidence" value="ECO:0007669"/>
    <property type="project" value="UniProtKB-KW"/>
</dbReference>
<reference evidence="12" key="1">
    <citation type="journal article" date="2016" name="Insect Biochem. Mol. Biol.">
        <title>Multifaceted biological insights from a draft genome sequence of the tobacco hornworm moth, Manduca sexta.</title>
        <authorList>
            <person name="Kanost M.R."/>
            <person name="Arrese E.L."/>
            <person name="Cao X."/>
            <person name="Chen Y.R."/>
            <person name="Chellapilla S."/>
            <person name="Goldsmith M.R."/>
            <person name="Grosse-Wilde E."/>
            <person name="Heckel D.G."/>
            <person name="Herndon N."/>
            <person name="Jiang H."/>
            <person name="Papanicolaou A."/>
            <person name="Qu J."/>
            <person name="Soulages J.L."/>
            <person name="Vogel H."/>
            <person name="Walters J."/>
            <person name="Waterhouse R.M."/>
            <person name="Ahn S.J."/>
            <person name="Almeida F.C."/>
            <person name="An C."/>
            <person name="Aqrawi P."/>
            <person name="Bretschneider A."/>
            <person name="Bryant W.B."/>
            <person name="Bucks S."/>
            <person name="Chao H."/>
            <person name="Chevignon G."/>
            <person name="Christen J.M."/>
            <person name="Clarke D.F."/>
            <person name="Dittmer N.T."/>
            <person name="Ferguson L.C.F."/>
            <person name="Garavelou S."/>
            <person name="Gordon K.H.J."/>
            <person name="Gunaratna R.T."/>
            <person name="Han Y."/>
            <person name="Hauser F."/>
            <person name="He Y."/>
            <person name="Heidel-Fischer H."/>
            <person name="Hirsh A."/>
            <person name="Hu Y."/>
            <person name="Jiang H."/>
            <person name="Kalra D."/>
            <person name="Klinner C."/>
            <person name="Konig C."/>
            <person name="Kovar C."/>
            <person name="Kroll A.R."/>
            <person name="Kuwar S.S."/>
            <person name="Lee S.L."/>
            <person name="Lehman R."/>
            <person name="Li K."/>
            <person name="Li Z."/>
            <person name="Liang H."/>
            <person name="Lovelace S."/>
            <person name="Lu Z."/>
            <person name="Mansfield J.H."/>
            <person name="McCulloch K.J."/>
            <person name="Mathew T."/>
            <person name="Morton B."/>
            <person name="Muzny D.M."/>
            <person name="Neunemann D."/>
            <person name="Ongeri F."/>
            <person name="Pauchet Y."/>
            <person name="Pu L.L."/>
            <person name="Pyrousis I."/>
            <person name="Rao X.J."/>
            <person name="Redding A."/>
            <person name="Roesel C."/>
            <person name="Sanchez-Gracia A."/>
            <person name="Schaack S."/>
            <person name="Shukla A."/>
            <person name="Tetreau G."/>
            <person name="Wang Y."/>
            <person name="Xiong G.H."/>
            <person name="Traut W."/>
            <person name="Walsh T.K."/>
            <person name="Worley K.C."/>
            <person name="Wu D."/>
            <person name="Wu W."/>
            <person name="Wu Y.Q."/>
            <person name="Zhang X."/>
            <person name="Zou Z."/>
            <person name="Zucker H."/>
            <person name="Briscoe A.D."/>
            <person name="Burmester T."/>
            <person name="Clem R.J."/>
            <person name="Feyereisen R."/>
            <person name="Grimmelikhuijzen C.J.P."/>
            <person name="Hamodrakas S.J."/>
            <person name="Hansson B.S."/>
            <person name="Huguet E."/>
            <person name="Jermiin L.S."/>
            <person name="Lan Q."/>
            <person name="Lehman H.K."/>
            <person name="Lorenzen M."/>
            <person name="Merzendorfer H."/>
            <person name="Michalopoulos I."/>
            <person name="Morton D.B."/>
            <person name="Muthukrishnan S."/>
            <person name="Oakeshott J.G."/>
            <person name="Palmer W."/>
            <person name="Park Y."/>
            <person name="Passarelli A.L."/>
            <person name="Rozas J."/>
            <person name="Schwartz L.M."/>
            <person name="Smith W."/>
            <person name="Southgate A."/>
            <person name="Vilcinskas A."/>
            <person name="Vogt R."/>
            <person name="Wang P."/>
            <person name="Werren J."/>
            <person name="Yu X.Q."/>
            <person name="Zhou J.J."/>
            <person name="Brown S.J."/>
            <person name="Scherer S.E."/>
            <person name="Richards S."/>
            <person name="Blissard G.W."/>
        </authorList>
    </citation>
    <scope>NUCLEOTIDE SEQUENCE</scope>
</reference>
<dbReference type="Pfam" id="PF01207">
    <property type="entry name" value="Dus"/>
    <property type="match status" value="1"/>
</dbReference>
<keyword evidence="2" id="KW-0285">Flavoprotein</keyword>
<evidence type="ECO:0000256" key="3">
    <source>
        <dbReference type="ARBA" id="ARBA00022643"/>
    </source>
</evidence>
<keyword evidence="7" id="KW-0560">Oxidoreductase</keyword>
<evidence type="ECO:0000256" key="5">
    <source>
        <dbReference type="ARBA" id="ARBA00022694"/>
    </source>
</evidence>
<sequence>MNNMKKTTDITNLFKSAKLDGSYIKVCAPMVRYSKVQFRTLVKNYGVDLCFTPMVMADSFCQNSKARDCEFLTTTNDTPLIVQFAANNRNDFVDATKLVCPYVDGVDLNCGCPQKWAMKDGYGCSLLSKPEIIYDLVKGIRNNLPSNFSVSVKIRILKELKKTITMCQQMEKCGVNFLTVHGRNPSQKSTGMVDTLALKHVCESIKIPMVANGGVKTLLEADKMHEEVQCDGVMAASGLLTNPALFSGANRTPLSCIKQWMDMKDLSKNNITFQCYHHHLVFMLEKVLTREQKQVFNHLGTFESVDNYLQNNLLQIDEIFSPKLNLEEFISCEFPDEILLKHSSKCRGCGKSTHYCICEVYSSNETDGNYFTSCVNTYDDLDHMNWNLFDEPV</sequence>
<dbReference type="InterPro" id="IPR018517">
    <property type="entry name" value="tRNA_hU_synthase_CS"/>
</dbReference>
<dbReference type="SUPFAM" id="SSF51395">
    <property type="entry name" value="FMN-linked oxidoreductases"/>
    <property type="match status" value="1"/>
</dbReference>
<dbReference type="GO" id="GO:0050660">
    <property type="term" value="F:flavin adenine dinucleotide binding"/>
    <property type="evidence" value="ECO:0007669"/>
    <property type="project" value="InterPro"/>
</dbReference>
<evidence type="ECO:0000256" key="8">
    <source>
        <dbReference type="ARBA" id="ARBA00023027"/>
    </source>
</evidence>
<keyword evidence="3" id="KW-0288">FMN</keyword>
<keyword evidence="4" id="KW-0507">mRNA processing</keyword>
<comment type="caution">
    <text evidence="12">The sequence shown here is derived from an EMBL/GenBank/DDBJ whole genome shotgun (WGS) entry which is preliminary data.</text>
</comment>
<keyword evidence="6" id="KW-0521">NADP</keyword>
<dbReference type="OrthoDB" id="9977870at2759"/>
<dbReference type="Gene3D" id="3.20.20.70">
    <property type="entry name" value="Aldolase class I"/>
    <property type="match status" value="1"/>
</dbReference>
<dbReference type="InterPro" id="IPR013785">
    <property type="entry name" value="Aldolase_TIM"/>
</dbReference>
<keyword evidence="5" id="KW-0819">tRNA processing</keyword>
<name>A0A922CND6_MANSE</name>
<evidence type="ECO:0000256" key="2">
    <source>
        <dbReference type="ARBA" id="ARBA00022630"/>
    </source>
</evidence>
<dbReference type="GO" id="GO:0102267">
    <property type="term" value="F:tRNA-dihydrouridine20b synthase activity"/>
    <property type="evidence" value="ECO:0007669"/>
    <property type="project" value="UniProtKB-ARBA"/>
</dbReference>
<evidence type="ECO:0000256" key="6">
    <source>
        <dbReference type="ARBA" id="ARBA00022857"/>
    </source>
</evidence>
<dbReference type="InterPro" id="IPR035587">
    <property type="entry name" value="DUS-like_FMN-bd"/>
</dbReference>
<comment type="cofactor">
    <cofactor evidence="1">
        <name>FMN</name>
        <dbReference type="ChEBI" id="CHEBI:58210"/>
    </cofactor>
</comment>
<evidence type="ECO:0000256" key="1">
    <source>
        <dbReference type="ARBA" id="ARBA00001917"/>
    </source>
</evidence>
<dbReference type="AlphaFoldDB" id="A0A922CND6"/>
<protein>
    <recommendedName>
        <fullName evidence="9">tRNA-dihydrouridine(20a/20b) synthase [NAD(P)+]</fullName>
    </recommendedName>
    <alternativeName>
        <fullName evidence="10">tRNA-dihydrouridine synthase 4</fullName>
    </alternativeName>
</protein>
<evidence type="ECO:0000256" key="4">
    <source>
        <dbReference type="ARBA" id="ARBA00022664"/>
    </source>
</evidence>
<organism evidence="12 13">
    <name type="scientific">Manduca sexta</name>
    <name type="common">Tobacco hawkmoth</name>
    <name type="synonym">Tobacco hornworm</name>
    <dbReference type="NCBI Taxonomy" id="7130"/>
    <lineage>
        <taxon>Eukaryota</taxon>
        <taxon>Metazoa</taxon>
        <taxon>Ecdysozoa</taxon>
        <taxon>Arthropoda</taxon>
        <taxon>Hexapoda</taxon>
        <taxon>Insecta</taxon>
        <taxon>Pterygota</taxon>
        <taxon>Neoptera</taxon>
        <taxon>Endopterygota</taxon>
        <taxon>Lepidoptera</taxon>
        <taxon>Glossata</taxon>
        <taxon>Ditrysia</taxon>
        <taxon>Bombycoidea</taxon>
        <taxon>Sphingidae</taxon>
        <taxon>Sphinginae</taxon>
        <taxon>Sphingini</taxon>
        <taxon>Manduca</taxon>
    </lineage>
</organism>
<evidence type="ECO:0000313" key="12">
    <source>
        <dbReference type="EMBL" id="KAG6451818.1"/>
    </source>
</evidence>
<reference evidence="12" key="2">
    <citation type="submission" date="2020-12" db="EMBL/GenBank/DDBJ databases">
        <authorList>
            <person name="Kanost M."/>
        </authorList>
    </citation>
    <scope>NUCLEOTIDE SEQUENCE</scope>
</reference>
<dbReference type="CDD" id="cd02801">
    <property type="entry name" value="DUS_like_FMN"/>
    <property type="match status" value="1"/>
</dbReference>
<evidence type="ECO:0000256" key="10">
    <source>
        <dbReference type="ARBA" id="ARBA00078338"/>
    </source>
</evidence>
<evidence type="ECO:0000259" key="11">
    <source>
        <dbReference type="Pfam" id="PF01207"/>
    </source>
</evidence>
<dbReference type="GO" id="GO:0102266">
    <property type="term" value="F:tRNA-dihydrouridine20a synthase activity"/>
    <property type="evidence" value="ECO:0007669"/>
    <property type="project" value="UniProtKB-ARBA"/>
</dbReference>
<dbReference type="PANTHER" id="PTHR11082">
    <property type="entry name" value="TRNA-DIHYDROURIDINE SYNTHASE"/>
    <property type="match status" value="1"/>
</dbReference>
<proteinExistence type="predicted"/>
<feature type="domain" description="DUS-like FMN-binding" evidence="11">
    <location>
        <begin position="27"/>
        <end position="300"/>
    </location>
</feature>
<dbReference type="FunFam" id="3.20.20.70:FF:000159">
    <property type="entry name" value="tRNA-dihydrouridine synthase 4"/>
    <property type="match status" value="1"/>
</dbReference>
<gene>
    <name evidence="12" type="ORF">O3G_MSEX007370</name>
</gene>
<dbReference type="PANTHER" id="PTHR11082:SF31">
    <property type="entry name" value="TRNA-DIHYDROURIDINE(20A_20B) SYNTHASE [NAD(P)+]-LIKE"/>
    <property type="match status" value="1"/>
</dbReference>
<accession>A0A922CND6</accession>